<evidence type="ECO:0000313" key="2">
    <source>
        <dbReference type="EMBL" id="TGE29324.1"/>
    </source>
</evidence>
<evidence type="ECO:0000313" key="3">
    <source>
        <dbReference type="Proteomes" id="UP000298471"/>
    </source>
</evidence>
<keyword evidence="3" id="KW-1185">Reference proteome</keyword>
<dbReference type="Proteomes" id="UP000298471">
    <property type="component" value="Unassembled WGS sequence"/>
</dbReference>
<dbReference type="EMBL" id="SRMB01000001">
    <property type="protein sequence ID" value="TGE29324.1"/>
    <property type="molecule type" value="Genomic_DNA"/>
</dbReference>
<protein>
    <recommendedName>
        <fullName evidence="4">DUF4148 domain-containing protein</fullName>
    </recommendedName>
</protein>
<evidence type="ECO:0008006" key="4">
    <source>
        <dbReference type="Google" id="ProtNLM"/>
    </source>
</evidence>
<dbReference type="AlphaFoldDB" id="A0A4Z0QHS7"/>
<gene>
    <name evidence="2" type="ORF">E5K02_07680</name>
</gene>
<dbReference type="OrthoDB" id="9900775at2"/>
<dbReference type="RefSeq" id="WP_135393652.1">
    <property type="nucleotide sequence ID" value="NZ_SRMB01000001.1"/>
</dbReference>
<feature type="chain" id="PRO_5021492274" description="DUF4148 domain-containing protein" evidence="1">
    <location>
        <begin position="25"/>
        <end position="93"/>
    </location>
</feature>
<accession>A0A4Z0QHS7</accession>
<organism evidence="2 3">
    <name type="scientific">Hymenobacter metallicola</name>
    <dbReference type="NCBI Taxonomy" id="2563114"/>
    <lineage>
        <taxon>Bacteria</taxon>
        <taxon>Pseudomonadati</taxon>
        <taxon>Bacteroidota</taxon>
        <taxon>Cytophagia</taxon>
        <taxon>Cytophagales</taxon>
        <taxon>Hymenobacteraceae</taxon>
        <taxon>Hymenobacter</taxon>
    </lineage>
</organism>
<sequence>MKTFRFLSLAALLTLGSGYLVATAAPATLAQRVLTLFEQGRADGRGYRASLDPNSPTYYDTLAAKEEQVQENADNNVSPGTAYWNGFSVGLQR</sequence>
<comment type="caution">
    <text evidence="2">The sequence shown here is derived from an EMBL/GenBank/DDBJ whole genome shotgun (WGS) entry which is preliminary data.</text>
</comment>
<feature type="signal peptide" evidence="1">
    <location>
        <begin position="1"/>
        <end position="24"/>
    </location>
</feature>
<proteinExistence type="predicted"/>
<keyword evidence="1" id="KW-0732">Signal</keyword>
<name>A0A4Z0QHS7_9BACT</name>
<reference evidence="2 3" key="1">
    <citation type="submission" date="2019-04" db="EMBL/GenBank/DDBJ databases">
        <authorList>
            <person name="Feng G."/>
            <person name="Zhang J."/>
            <person name="Zhu H."/>
        </authorList>
    </citation>
    <scope>NUCLEOTIDE SEQUENCE [LARGE SCALE GENOMIC DNA]</scope>
    <source>
        <strain evidence="2 3">9PBR-1</strain>
    </source>
</reference>
<evidence type="ECO:0000256" key="1">
    <source>
        <dbReference type="SAM" id="SignalP"/>
    </source>
</evidence>